<evidence type="ECO:0000313" key="2">
    <source>
        <dbReference type="Proteomes" id="UP000243502"/>
    </source>
</evidence>
<sequence>MGILGGLNVDEKLEQTLLESIRRYMNENEHAMDTLEGIAEWWIAENGGRGAGWSDYRRILERVLERLVREGVLESVHSGEKVLYRKKP</sequence>
<organism evidence="1 2">
    <name type="scientific">Paraburkholderia terrae</name>
    <dbReference type="NCBI Taxonomy" id="311230"/>
    <lineage>
        <taxon>Bacteria</taxon>
        <taxon>Pseudomonadati</taxon>
        <taxon>Pseudomonadota</taxon>
        <taxon>Betaproteobacteria</taxon>
        <taxon>Burkholderiales</taxon>
        <taxon>Burkholderiaceae</taxon>
        <taxon>Paraburkholderia</taxon>
    </lineage>
</organism>
<gene>
    <name evidence="1" type="ORF">C2L65_35660</name>
</gene>
<dbReference type="EMBL" id="CP026113">
    <property type="protein sequence ID" value="AUT64943.1"/>
    <property type="molecule type" value="Genomic_DNA"/>
</dbReference>
<proteinExistence type="predicted"/>
<reference evidence="1 2" key="1">
    <citation type="submission" date="2018-01" db="EMBL/GenBank/DDBJ databases">
        <title>Species boundaries and ecological features among Paraburkholderia terrae DSMZ17804T, P. hospita DSMZ17164T and P. caribensis DSMZ13236T.</title>
        <authorList>
            <person name="Pratama A.A."/>
        </authorList>
    </citation>
    <scope>NUCLEOTIDE SEQUENCE [LARGE SCALE GENOMIC DNA]</scope>
    <source>
        <strain evidence="1 2">DSM 17804</strain>
    </source>
</reference>
<evidence type="ECO:0000313" key="1">
    <source>
        <dbReference type="EMBL" id="AUT64943.1"/>
    </source>
</evidence>
<name>A0A2I8EZ98_9BURK</name>
<dbReference type="Proteomes" id="UP000243502">
    <property type="component" value="Chromosome 3"/>
</dbReference>
<protein>
    <submittedName>
        <fullName evidence="1">Uncharacterized protein</fullName>
    </submittedName>
</protein>
<dbReference type="AlphaFoldDB" id="A0A2I8EZ98"/>
<dbReference type="KEGG" id="pter:C2L65_35660"/>
<accession>A0A2I8EZ98</accession>